<dbReference type="Proteomes" id="UP000271337">
    <property type="component" value="Unassembled WGS sequence"/>
</dbReference>
<protein>
    <submittedName>
        <fullName evidence="2">Uncharacterized protein</fullName>
    </submittedName>
</protein>
<sequence>KHNQLLSLPAATAPRALTPHSLSAPLRPRDIPIMDLSSYADIQTPIEEDIEPVDSLPSSSAGSSTSESPSDDDGYSDAEREWRESLQQLELLLTMVLVPYLGKYFGRKCAYWSWAKFMEWKYPVSVEITSPRAFKGAGAVEAAASL</sequence>
<feature type="compositionally biased region" description="Low complexity" evidence="1">
    <location>
        <begin position="53"/>
        <end position="68"/>
    </location>
</feature>
<dbReference type="AlphaFoldDB" id="A0A3M6X0G4"/>
<feature type="non-terminal residue" evidence="2">
    <location>
        <position position="1"/>
    </location>
</feature>
<evidence type="ECO:0000313" key="2">
    <source>
        <dbReference type="EMBL" id="RMX84394.1"/>
    </source>
</evidence>
<organism evidence="2 3">
    <name type="scientific">Hortaea werneckii</name>
    <name type="common">Black yeast</name>
    <name type="synonym">Cladosporium werneckii</name>
    <dbReference type="NCBI Taxonomy" id="91943"/>
    <lineage>
        <taxon>Eukaryota</taxon>
        <taxon>Fungi</taxon>
        <taxon>Dikarya</taxon>
        <taxon>Ascomycota</taxon>
        <taxon>Pezizomycotina</taxon>
        <taxon>Dothideomycetes</taxon>
        <taxon>Dothideomycetidae</taxon>
        <taxon>Mycosphaerellales</taxon>
        <taxon>Teratosphaeriaceae</taxon>
        <taxon>Hortaea</taxon>
    </lineage>
</organism>
<dbReference type="GO" id="GO:0045040">
    <property type="term" value="P:protein insertion into mitochondrial outer membrane"/>
    <property type="evidence" value="ECO:0007669"/>
    <property type="project" value="InterPro"/>
</dbReference>
<dbReference type="GO" id="GO:0005741">
    <property type="term" value="C:mitochondrial outer membrane"/>
    <property type="evidence" value="ECO:0007669"/>
    <property type="project" value="TreeGrafter"/>
</dbReference>
<feature type="region of interest" description="Disordered" evidence="1">
    <location>
        <begin position="49"/>
        <end position="80"/>
    </location>
</feature>
<accession>A0A3M6X0G4</accession>
<dbReference type="VEuPathDB" id="FungiDB:BTJ68_07125"/>
<name>A0A3M6X0G4_HORWE</name>
<reference evidence="2 3" key="1">
    <citation type="journal article" date="2018" name="BMC Genomics">
        <title>Genomic evidence for intraspecific hybridization in a clonal and extremely halotolerant yeast.</title>
        <authorList>
            <person name="Gostincar C."/>
            <person name="Stajich J.E."/>
            <person name="Zupancic J."/>
            <person name="Zalar P."/>
            <person name="Gunde-Cimerman N."/>
        </authorList>
    </citation>
    <scope>NUCLEOTIDE SEQUENCE [LARGE SCALE GENOMIC DNA]</scope>
    <source>
        <strain evidence="2 3">EXF-6669</strain>
    </source>
</reference>
<dbReference type="OrthoDB" id="5555533at2759"/>
<dbReference type="InterPro" id="IPR037652">
    <property type="entry name" value="Mim2"/>
</dbReference>
<evidence type="ECO:0000256" key="1">
    <source>
        <dbReference type="SAM" id="MobiDB-lite"/>
    </source>
</evidence>
<dbReference type="EMBL" id="QWIL01003722">
    <property type="protein sequence ID" value="RMX84394.1"/>
    <property type="molecule type" value="Genomic_DNA"/>
</dbReference>
<evidence type="ECO:0000313" key="3">
    <source>
        <dbReference type="Proteomes" id="UP000271337"/>
    </source>
</evidence>
<proteinExistence type="predicted"/>
<dbReference type="PANTHER" id="PTHR28230:SF1">
    <property type="entry name" value="MITOCHONDRIAL IMPORT PROTEIN 2"/>
    <property type="match status" value="1"/>
</dbReference>
<comment type="caution">
    <text evidence="2">The sequence shown here is derived from an EMBL/GenBank/DDBJ whole genome shotgun (WGS) entry which is preliminary data.</text>
</comment>
<gene>
    <name evidence="2" type="ORF">D0867_15991</name>
</gene>
<dbReference type="PANTHER" id="PTHR28230">
    <property type="entry name" value="CHROMOSOME 1, WHOLE GENOME SHOTGUN SEQUENCE"/>
    <property type="match status" value="1"/>
</dbReference>
<dbReference type="GO" id="GO:0070096">
    <property type="term" value="P:mitochondrial outer membrane translocase complex assembly"/>
    <property type="evidence" value="ECO:0007669"/>
    <property type="project" value="InterPro"/>
</dbReference>
<dbReference type="Pfam" id="PF19117">
    <property type="entry name" value="Mim2"/>
    <property type="match status" value="1"/>
</dbReference>